<dbReference type="PANTHER" id="PTHR30385">
    <property type="entry name" value="SIGMA FACTOR F FLAGELLAR"/>
    <property type="match status" value="1"/>
</dbReference>
<dbReference type="Gene3D" id="1.10.1740.10">
    <property type="match status" value="1"/>
</dbReference>
<comment type="caution">
    <text evidence="6">The sequence shown here is derived from an EMBL/GenBank/DDBJ whole genome shotgun (WGS) entry which is preliminary data.</text>
</comment>
<sequence length="346" mass="39658">MEVYNPHLGYEADVIQNNMGLVHSVANKFRGVLGNGLDYEDLVSVGTLGLIMAFRNFDGRVNAFSTYAIPMIRWEIQRFLRDKRYSVRVPRKIQECLSSIRKQGWANDSIEDITRKSEWHPEEISEALKLVNGWSVVSLNQMVPTTENELTLLDMLPTMEDFSRIDVNEFLSQLTASERTVIELRMEGHSQQQIAEKINKYQVVVSRILKRIREKFAQFQAGTLSKEETAMRETSAAIEWFVDEKAMSNPTIGLNKTGIYFNRRAAHMLGCKIGQCVRVGFDGSKKRLIIQVGDNGLKLRKGNDSGGLAIVNERLVNWLEQKKIARKRYVLHRGTDAYYIELERHA</sequence>
<dbReference type="EMBL" id="CALYLO010000001">
    <property type="protein sequence ID" value="CAH8243616.1"/>
    <property type="molecule type" value="Genomic_DNA"/>
</dbReference>
<protein>
    <submittedName>
        <fullName evidence="6">Sigma-70 family RNA polymerase sigma factor</fullName>
    </submittedName>
</protein>
<dbReference type="NCBIfam" id="TIGR02937">
    <property type="entry name" value="sigma70-ECF"/>
    <property type="match status" value="1"/>
</dbReference>
<dbReference type="Pfam" id="PF04542">
    <property type="entry name" value="Sigma70_r2"/>
    <property type="match status" value="1"/>
</dbReference>
<dbReference type="InterPro" id="IPR013325">
    <property type="entry name" value="RNA_pol_sigma_r2"/>
</dbReference>
<keyword evidence="3" id="KW-0238">DNA-binding</keyword>
<name>A0ABM9FX94_9BACL</name>
<evidence type="ECO:0000313" key="7">
    <source>
        <dbReference type="EMBL" id="CAH8247353.1"/>
    </source>
</evidence>
<evidence type="ECO:0000256" key="3">
    <source>
        <dbReference type="ARBA" id="ARBA00023125"/>
    </source>
</evidence>
<evidence type="ECO:0000259" key="5">
    <source>
        <dbReference type="Pfam" id="PF04542"/>
    </source>
</evidence>
<reference evidence="6" key="1">
    <citation type="submission" date="2022-06" db="EMBL/GenBank/DDBJ databases">
        <authorList>
            <person name="Dietemann V."/>
            <person name="Ory F."/>
            <person name="Dainat B."/>
            <person name="Oberhansli S."/>
        </authorList>
    </citation>
    <scope>NUCLEOTIDE SEQUENCE</scope>
    <source>
        <strain evidence="6">Ena-SAMPLE-TAB-26-04-2022-14:26:32:270-5432</strain>
    </source>
</reference>
<dbReference type="SUPFAM" id="SSF88946">
    <property type="entry name" value="Sigma2 domain of RNA polymerase sigma factors"/>
    <property type="match status" value="1"/>
</dbReference>
<keyword evidence="4" id="KW-0804">Transcription</keyword>
<dbReference type="InterPro" id="IPR007627">
    <property type="entry name" value="RNA_pol_sigma70_r2"/>
</dbReference>
<keyword evidence="1" id="KW-0805">Transcription regulation</keyword>
<keyword evidence="8" id="KW-1185">Reference proteome</keyword>
<evidence type="ECO:0000256" key="4">
    <source>
        <dbReference type="ARBA" id="ARBA00023163"/>
    </source>
</evidence>
<dbReference type="Gene3D" id="1.20.140.160">
    <property type="match status" value="1"/>
</dbReference>
<evidence type="ECO:0000313" key="8">
    <source>
        <dbReference type="Proteomes" id="UP001154322"/>
    </source>
</evidence>
<dbReference type="InterPro" id="IPR013324">
    <property type="entry name" value="RNA_pol_sigma_r3/r4-like"/>
</dbReference>
<proteinExistence type="predicted"/>
<dbReference type="InterPro" id="IPR014284">
    <property type="entry name" value="RNA_pol_sigma-70_dom"/>
</dbReference>
<keyword evidence="2" id="KW-0731">Sigma factor</keyword>
<dbReference type="SUPFAM" id="SSF88659">
    <property type="entry name" value="Sigma3 and sigma4 domains of RNA polymerase sigma factors"/>
    <property type="match status" value="1"/>
</dbReference>
<accession>A0ABM9FX94</accession>
<organism evidence="6 8">
    <name type="scientific">Paenibacillus melissococcoides</name>
    <dbReference type="NCBI Taxonomy" id="2912268"/>
    <lineage>
        <taxon>Bacteria</taxon>
        <taxon>Bacillati</taxon>
        <taxon>Bacillota</taxon>
        <taxon>Bacilli</taxon>
        <taxon>Bacillales</taxon>
        <taxon>Paenibacillaceae</taxon>
        <taxon>Paenibacillus</taxon>
    </lineage>
</organism>
<feature type="domain" description="RNA polymerase sigma-70 region 2" evidence="5">
    <location>
        <begin position="15"/>
        <end position="84"/>
    </location>
</feature>
<evidence type="ECO:0000256" key="1">
    <source>
        <dbReference type="ARBA" id="ARBA00023015"/>
    </source>
</evidence>
<evidence type="ECO:0000313" key="6">
    <source>
        <dbReference type="EMBL" id="CAH8243616.1"/>
    </source>
</evidence>
<dbReference type="EMBL" id="CALYLO010000006">
    <property type="protein sequence ID" value="CAH8247353.1"/>
    <property type="molecule type" value="Genomic_DNA"/>
</dbReference>
<dbReference type="PANTHER" id="PTHR30385:SF4">
    <property type="entry name" value="RNA POLYMERASE SIGMA-E FACTOR"/>
    <property type="match status" value="1"/>
</dbReference>
<dbReference type="Proteomes" id="UP001154322">
    <property type="component" value="Unassembled WGS sequence"/>
</dbReference>
<dbReference type="RefSeq" id="WP_261944604.1">
    <property type="nucleotide sequence ID" value="NZ_AP031286.1"/>
</dbReference>
<evidence type="ECO:0000256" key="2">
    <source>
        <dbReference type="ARBA" id="ARBA00023082"/>
    </source>
</evidence>
<gene>
    <name evidence="6" type="ORF">WJ0W_000855</name>
    <name evidence="7" type="ORF">WJ0W_004587</name>
</gene>